<comment type="caution">
    <text evidence="1">The sequence shown here is derived from an EMBL/GenBank/DDBJ whole genome shotgun (WGS) entry which is preliminary data.</text>
</comment>
<accession>A0ABR0CW31</accession>
<evidence type="ECO:0000313" key="2">
    <source>
        <dbReference type="Proteomes" id="UP001291926"/>
    </source>
</evidence>
<organism evidence="1 2">
    <name type="scientific">Penstemon davidsonii</name>
    <dbReference type="NCBI Taxonomy" id="160366"/>
    <lineage>
        <taxon>Eukaryota</taxon>
        <taxon>Viridiplantae</taxon>
        <taxon>Streptophyta</taxon>
        <taxon>Embryophyta</taxon>
        <taxon>Tracheophyta</taxon>
        <taxon>Spermatophyta</taxon>
        <taxon>Magnoliopsida</taxon>
        <taxon>eudicotyledons</taxon>
        <taxon>Gunneridae</taxon>
        <taxon>Pentapetalae</taxon>
        <taxon>asterids</taxon>
        <taxon>lamiids</taxon>
        <taxon>Lamiales</taxon>
        <taxon>Plantaginaceae</taxon>
        <taxon>Cheloneae</taxon>
        <taxon>Penstemon</taxon>
    </lineage>
</organism>
<proteinExistence type="predicted"/>
<reference evidence="1 2" key="1">
    <citation type="journal article" date="2023" name="bioRxiv">
        <title>Genome report: Whole genome sequence and annotation of Penstemon davidsonii.</title>
        <authorList>
            <person name="Ostevik K.L."/>
            <person name="Alabady M."/>
            <person name="Zhang M."/>
            <person name="Rausher M.D."/>
        </authorList>
    </citation>
    <scope>NUCLEOTIDE SEQUENCE [LARGE SCALE GENOMIC DNA]</scope>
    <source>
        <strain evidence="1">DNT005</strain>
        <tissue evidence="1">Whole leaf</tissue>
    </source>
</reference>
<keyword evidence="2" id="KW-1185">Reference proteome</keyword>
<name>A0ABR0CW31_9LAMI</name>
<sequence length="156" mass="17595">MILRGDLTRITPNLRGGHCNLCIRARVGAFHFYCSFLCLIGSFRSYELYKVANFVLRFSYNNFLALLGANYLQSSVDKVKIDAVNILEILHKDGPGFNSKPVLNDLGVKVFGLLVREVLFGISKSVNYANKNPGAKLGYKFFMWSGEQESYKHTTI</sequence>
<evidence type="ECO:0000313" key="1">
    <source>
        <dbReference type="EMBL" id="KAK4480746.1"/>
    </source>
</evidence>
<dbReference type="Proteomes" id="UP001291926">
    <property type="component" value="Unassembled WGS sequence"/>
</dbReference>
<dbReference type="EMBL" id="JAYDYQ010002686">
    <property type="protein sequence ID" value="KAK4480746.1"/>
    <property type="molecule type" value="Genomic_DNA"/>
</dbReference>
<protein>
    <submittedName>
        <fullName evidence="1">Uncharacterized protein</fullName>
    </submittedName>
</protein>
<gene>
    <name evidence="1" type="ORF">RD792_013829</name>
</gene>